<dbReference type="EMBL" id="JAAAIP010000032">
    <property type="protein sequence ID" value="KAG0328574.1"/>
    <property type="molecule type" value="Genomic_DNA"/>
</dbReference>
<reference evidence="2" key="1">
    <citation type="journal article" date="2020" name="Fungal Divers.">
        <title>Resolving the Mortierellaceae phylogeny through synthesis of multi-gene phylogenetics and phylogenomics.</title>
        <authorList>
            <person name="Vandepol N."/>
            <person name="Liber J."/>
            <person name="Desiro A."/>
            <person name="Na H."/>
            <person name="Kennedy M."/>
            <person name="Barry K."/>
            <person name="Grigoriev I.V."/>
            <person name="Miller A.N."/>
            <person name="O'Donnell K."/>
            <person name="Stajich J.E."/>
            <person name="Bonito G."/>
        </authorList>
    </citation>
    <scope>NUCLEOTIDE SEQUENCE</scope>
    <source>
        <strain evidence="2">REB-010B</strain>
    </source>
</reference>
<protein>
    <recommendedName>
        <fullName evidence="4">3'-5' exonuclease domain-containing protein</fullName>
    </recommendedName>
</protein>
<comment type="caution">
    <text evidence="2">The sequence shown here is derived from an EMBL/GenBank/DDBJ whole genome shotgun (WGS) entry which is preliminary data.</text>
</comment>
<name>A0A9P6UYX4_9FUNG</name>
<dbReference type="AlphaFoldDB" id="A0A9P6UYX4"/>
<evidence type="ECO:0000256" key="1">
    <source>
        <dbReference type="SAM" id="MobiDB-lite"/>
    </source>
</evidence>
<dbReference type="SUPFAM" id="SSF53098">
    <property type="entry name" value="Ribonuclease H-like"/>
    <property type="match status" value="1"/>
</dbReference>
<proteinExistence type="predicted"/>
<feature type="region of interest" description="Disordered" evidence="1">
    <location>
        <begin position="416"/>
        <end position="439"/>
    </location>
</feature>
<sequence length="526" mass="59523">MTVRHAWNWSKIKSDPKNPFFSRKSSKTTPKTAVILMANADIPMLQIKPPVFIPATNEQVQHALNVFLFMSDFNIEPRPLAVNALACSSTGLIHYLQVSNEHLSLILPTYDLTNGGRNPELIPALLRTFLESPSYTKIGFGAYEDASRIMDQYGIACKNLLDVHWMAKILGVGSTNVRALHDVFGEIHDVYIPGRISSDGHVSNQEQEGQLIDPRRWDWESHGSVELSQELVRCIAQDAFATLRMFDNIQALRFRPGYKPLLINPQEKMIEARDFLLTSIPRGTLLPVRSLHHLLKGPFMSSDINSVDRDAQALALVKLLIDNQELNAEKADTGSFTFEHPSVLSRRVALPGTRSSEEILSNHHSRKTIMEAFNCRSDELRLMQDSNMSRKPDRIQDLECFLSAYEWLEFLPGAELDESQEPSGRQPQPAGGANPTGCGRKEATLLAMMMNFGTIAENAKRQPVETRQWVVDRIERLVQHGALLRIGGRQRFIRVNPALLRRLKRIENRQDEHQHHAEINKVLIAK</sequence>
<dbReference type="Proteomes" id="UP000738325">
    <property type="component" value="Unassembled WGS sequence"/>
</dbReference>
<gene>
    <name evidence="2" type="ORF">BGZ99_005053</name>
</gene>
<dbReference type="GO" id="GO:0003676">
    <property type="term" value="F:nucleic acid binding"/>
    <property type="evidence" value="ECO:0007669"/>
    <property type="project" value="InterPro"/>
</dbReference>
<keyword evidence="3" id="KW-1185">Reference proteome</keyword>
<dbReference type="Gene3D" id="3.30.420.10">
    <property type="entry name" value="Ribonuclease H-like superfamily/Ribonuclease H"/>
    <property type="match status" value="1"/>
</dbReference>
<accession>A0A9P6UYX4</accession>
<dbReference type="InterPro" id="IPR036397">
    <property type="entry name" value="RNaseH_sf"/>
</dbReference>
<evidence type="ECO:0008006" key="4">
    <source>
        <dbReference type="Google" id="ProtNLM"/>
    </source>
</evidence>
<evidence type="ECO:0000313" key="3">
    <source>
        <dbReference type="Proteomes" id="UP000738325"/>
    </source>
</evidence>
<dbReference type="InterPro" id="IPR012337">
    <property type="entry name" value="RNaseH-like_sf"/>
</dbReference>
<evidence type="ECO:0000313" key="2">
    <source>
        <dbReference type="EMBL" id="KAG0328574.1"/>
    </source>
</evidence>
<organism evidence="2 3">
    <name type="scientific">Dissophora globulifera</name>
    <dbReference type="NCBI Taxonomy" id="979702"/>
    <lineage>
        <taxon>Eukaryota</taxon>
        <taxon>Fungi</taxon>
        <taxon>Fungi incertae sedis</taxon>
        <taxon>Mucoromycota</taxon>
        <taxon>Mortierellomycotina</taxon>
        <taxon>Mortierellomycetes</taxon>
        <taxon>Mortierellales</taxon>
        <taxon>Mortierellaceae</taxon>
        <taxon>Dissophora</taxon>
    </lineage>
</organism>
<dbReference type="OrthoDB" id="1920326at2759"/>